<comment type="caution">
    <text evidence="2">The sequence shown here is derived from an EMBL/GenBank/DDBJ whole genome shotgun (WGS) entry which is preliminary data.</text>
</comment>
<dbReference type="Proteomes" id="UP000241229">
    <property type="component" value="Unassembled WGS sequence"/>
</dbReference>
<dbReference type="AlphaFoldDB" id="A0A2P7STX3"/>
<dbReference type="RefSeq" id="WP_106770439.1">
    <property type="nucleotide sequence ID" value="NZ_PXYK01000001.1"/>
</dbReference>
<feature type="transmembrane region" description="Helical" evidence="1">
    <location>
        <begin position="32"/>
        <end position="53"/>
    </location>
</feature>
<organism evidence="2 3">
    <name type="scientific">Kumtagia ephedrae</name>
    <dbReference type="NCBI Taxonomy" id="2116701"/>
    <lineage>
        <taxon>Bacteria</taxon>
        <taxon>Pseudomonadati</taxon>
        <taxon>Pseudomonadota</taxon>
        <taxon>Alphaproteobacteria</taxon>
        <taxon>Hyphomicrobiales</taxon>
        <taxon>Phyllobacteriaceae</taxon>
        <taxon>Kumtagia</taxon>
    </lineage>
</organism>
<proteinExistence type="predicted"/>
<keyword evidence="1" id="KW-1133">Transmembrane helix</keyword>
<reference evidence="2 3" key="1">
    <citation type="submission" date="2018-03" db="EMBL/GenBank/DDBJ databases">
        <title>The draft genome of Mesorhizobium sp. 6GN-30.</title>
        <authorList>
            <person name="Liu L."/>
            <person name="Li L."/>
            <person name="Wang T."/>
            <person name="Zhang X."/>
            <person name="Liang L."/>
        </authorList>
    </citation>
    <scope>NUCLEOTIDE SEQUENCE [LARGE SCALE GENOMIC DNA]</scope>
    <source>
        <strain evidence="2 3">6GN30</strain>
    </source>
</reference>
<protein>
    <submittedName>
        <fullName evidence="2">DUF1345 domain-containing protein</fullName>
    </submittedName>
</protein>
<accession>A0A2P7STX3</accession>
<dbReference type="Pfam" id="PF07077">
    <property type="entry name" value="DUF1345"/>
    <property type="match status" value="1"/>
</dbReference>
<name>A0A2P7STX3_9HYPH</name>
<keyword evidence="1" id="KW-0472">Membrane</keyword>
<dbReference type="InterPro" id="IPR009781">
    <property type="entry name" value="DUF1345"/>
</dbReference>
<feature type="transmembrane region" description="Helical" evidence="1">
    <location>
        <begin position="74"/>
        <end position="96"/>
    </location>
</feature>
<evidence type="ECO:0000313" key="3">
    <source>
        <dbReference type="Proteomes" id="UP000241229"/>
    </source>
</evidence>
<evidence type="ECO:0000313" key="2">
    <source>
        <dbReference type="EMBL" id="PSJ65897.1"/>
    </source>
</evidence>
<sequence>MTFLLKKHMGFYLAAAAAVAAGGIALRFAPMLAVTIAANAFFLTYLAATLAGLPRLTPSYLRRHAASDDIPVSIIFLITLGAVAVAVASLFLTINARGAPDPLLYALSLSAVPLGWLAIHMMAAVHYAHLYWQPDGEDDATGPRARRGLDFPGTKEPGGSDFVYFAYVIGMTAQTSDVAVTTSAMRRINILHAIVSFFFNTVLVAAAVNLAVSLAPSP</sequence>
<keyword evidence="1" id="KW-0812">Transmembrane</keyword>
<feature type="transmembrane region" description="Helical" evidence="1">
    <location>
        <begin position="190"/>
        <end position="212"/>
    </location>
</feature>
<gene>
    <name evidence="2" type="ORF">C7I84_01665</name>
</gene>
<feature type="transmembrane region" description="Helical" evidence="1">
    <location>
        <begin position="9"/>
        <end position="26"/>
    </location>
</feature>
<evidence type="ECO:0000256" key="1">
    <source>
        <dbReference type="SAM" id="Phobius"/>
    </source>
</evidence>
<keyword evidence="3" id="KW-1185">Reference proteome</keyword>
<dbReference type="EMBL" id="PXYK01000001">
    <property type="protein sequence ID" value="PSJ65897.1"/>
    <property type="molecule type" value="Genomic_DNA"/>
</dbReference>
<feature type="transmembrane region" description="Helical" evidence="1">
    <location>
        <begin position="102"/>
        <end position="125"/>
    </location>
</feature>
<dbReference type="OrthoDB" id="64737at2"/>